<proteinExistence type="predicted"/>
<keyword evidence="3" id="KW-1185">Reference proteome</keyword>
<feature type="compositionally biased region" description="Basic and acidic residues" evidence="1">
    <location>
        <begin position="472"/>
        <end position="488"/>
    </location>
</feature>
<evidence type="ECO:0000256" key="1">
    <source>
        <dbReference type="SAM" id="MobiDB-lite"/>
    </source>
</evidence>
<feature type="compositionally biased region" description="Polar residues" evidence="1">
    <location>
        <begin position="692"/>
        <end position="703"/>
    </location>
</feature>
<dbReference type="OrthoDB" id="10692814at2759"/>
<accession>A0A0J0XUP6</accession>
<dbReference type="RefSeq" id="XP_018281286.1">
    <property type="nucleotide sequence ID" value="XM_018422218.1"/>
</dbReference>
<dbReference type="GeneID" id="28982821"/>
<protein>
    <submittedName>
        <fullName evidence="2">Uncharacterized protein</fullName>
    </submittedName>
</protein>
<evidence type="ECO:0000313" key="3">
    <source>
        <dbReference type="Proteomes" id="UP000053611"/>
    </source>
</evidence>
<feature type="region of interest" description="Disordered" evidence="1">
    <location>
        <begin position="692"/>
        <end position="772"/>
    </location>
</feature>
<dbReference type="EMBL" id="KQ087184">
    <property type="protein sequence ID" value="KLT44795.1"/>
    <property type="molecule type" value="Genomic_DNA"/>
</dbReference>
<dbReference type="Proteomes" id="UP000053611">
    <property type="component" value="Unassembled WGS sequence"/>
</dbReference>
<sequence>MLLSDDDIGGFNNPIYLSSGSSGTPLNDAASTISSLSDMDLERALRELRANDARSGNAKAGPSRIKPPTAPRSPRAAGKRRRIDETLVSGYDYSERSKKKVHPTATASQSTLTTFIKTSPSSKNNSQGDIRLGGPSRNAPSSVVCQPFPKTAPGSQPAPSNQPGSQSSSIRKLGGSSIEDAIELDSDSPSNPQPASRGHGSRPSSRLRSRPPSVQVKSATPKRQRWRPNNSSLPIVVSDSDDEIPAPRPSQRGLTSTLSPQKSLRDQRILVPETIVSPVRGRILVDETVPPRPRNTTTIATQTTLVPDSAVSSAGAVVCDDSVFPEPGPLRRHCRSRSAVTPEERRERQRRANQKAMTPAPIPELPSILDGLAKTPTPKKPAPRETAPPPDLNPSRRRLFTANLDDESYRPNPGTAFARPVKPAKVAAYQASRPRRSVPEQGKYALPAVDTPIHQWPSKPGTSHNATSSKRKSTEHQSKTPAPIERKSKTPVAAQRRSKTPAATERNSKTPIPAERKSSTPTISSRNRTPALRTPSKAVAGLHSPAKAAPHKQTSLAPIAPKSVTPSRTPVTSQRRRSRSLSSCLTPLPPTQLPVRSPANIQREPSASSPHTLPLEVEQSASRKGGETPGAVAQALPLESEAEGAGSAIHDDDDGSDFGLDMYADFAQFAGSPSTQPLLNTPSKCNLIRPSSSPVAMKTSRSPMASEVGVVSGIGPSSPYHHIPRSSGARLRSSQSPLSPTARLQAEDHQRERKLAEEREHAQQAAAQREAENRARLMAMRFLEGDSDQSDDEQEIRLSQIFQDIARSPSPGPRRSTRQRHSISKVSDYTEDLPQRPQLSPNNKHALLFKELDRDVKRGTTTAHIEAACSASASPERRKLDLASISGVDGQVLAEARRVQLEAARKEEQEAVYAVFWEDLRLAEERPLLPFCCAYEDPAVEILEEVYDESTLCQLISCLPIPESTETVLNQWLLELAFCAHDEELAYTALERVLENIASARTEPVEPPEGLFTMMTSAWFQLGGKVRQSDRHFGRVARDRATASSYICRIASTAASNGWLDAQCTGLMLCHLSILASDSSTSAALRREIEATSAVLFEAASKSDEYSHMIAKRLTSLPLVPQVRALHTLGQRNSATRAAVRWVAASLLLPEDLEDATDGNLERPSVHHIVQALNCIEDEIRSEDAEYGRISNLLALWCAGLTDIDDGWARDPEAKLLVQDTVRVRDLVRENPEDPATSEVKGRLQLFHHIVNLHVQAATDREQRARVASMGLEVGKMGQTRLSFGLGESKDNEE</sequence>
<feature type="compositionally biased region" description="Polar residues" evidence="1">
    <location>
        <begin position="519"/>
        <end position="528"/>
    </location>
</feature>
<feature type="region of interest" description="Disordered" evidence="1">
    <location>
        <begin position="329"/>
        <end position="397"/>
    </location>
</feature>
<name>A0A0J0XUP6_9TREE</name>
<feature type="region of interest" description="Disordered" evidence="1">
    <location>
        <begin position="802"/>
        <end position="844"/>
    </location>
</feature>
<gene>
    <name evidence="2" type="ORF">CC85DRAFT_283086</name>
</gene>
<feature type="compositionally biased region" description="Polar residues" evidence="1">
    <location>
        <begin position="105"/>
        <end position="128"/>
    </location>
</feature>
<dbReference type="STRING" id="879819.A0A0J0XUP6"/>
<reference evidence="2 3" key="1">
    <citation type="submission" date="2015-03" db="EMBL/GenBank/DDBJ databases">
        <title>Genomics and transcriptomics of the oil-accumulating basidiomycete yeast T. oleaginosus allow insights into substrate utilization and the diverse evolutionary trajectories of mating systems in fungi.</title>
        <authorList>
            <consortium name="DOE Joint Genome Institute"/>
            <person name="Kourist R."/>
            <person name="Kracht O."/>
            <person name="Bracharz F."/>
            <person name="Lipzen A."/>
            <person name="Nolan M."/>
            <person name="Ohm R."/>
            <person name="Grigoriev I."/>
            <person name="Sun S."/>
            <person name="Heitman J."/>
            <person name="Bruck T."/>
            <person name="Nowrousian M."/>
        </authorList>
    </citation>
    <scope>NUCLEOTIDE SEQUENCE [LARGE SCALE GENOMIC DNA]</scope>
    <source>
        <strain evidence="2 3">IBC0246</strain>
    </source>
</reference>
<feature type="region of interest" description="Disordered" evidence="1">
    <location>
        <begin position="48"/>
        <end position="263"/>
    </location>
</feature>
<evidence type="ECO:0000313" key="2">
    <source>
        <dbReference type="EMBL" id="KLT44795.1"/>
    </source>
</evidence>
<feature type="compositionally biased region" description="Low complexity" evidence="1">
    <location>
        <begin position="196"/>
        <end position="213"/>
    </location>
</feature>
<feature type="region of interest" description="Disordered" evidence="1">
    <location>
        <begin position="450"/>
        <end position="630"/>
    </location>
</feature>
<feature type="compositionally biased region" description="Basic and acidic residues" evidence="1">
    <location>
        <begin position="745"/>
        <end position="762"/>
    </location>
</feature>
<feature type="compositionally biased region" description="Polar residues" evidence="1">
    <location>
        <begin position="252"/>
        <end position="262"/>
    </location>
</feature>
<organism evidence="2 3">
    <name type="scientific">Cutaneotrichosporon oleaginosum</name>
    <dbReference type="NCBI Taxonomy" id="879819"/>
    <lineage>
        <taxon>Eukaryota</taxon>
        <taxon>Fungi</taxon>
        <taxon>Dikarya</taxon>
        <taxon>Basidiomycota</taxon>
        <taxon>Agaricomycotina</taxon>
        <taxon>Tremellomycetes</taxon>
        <taxon>Trichosporonales</taxon>
        <taxon>Trichosporonaceae</taxon>
        <taxon>Cutaneotrichosporon</taxon>
    </lineage>
</organism>
<feature type="compositionally biased region" description="Polar residues" evidence="1">
    <location>
        <begin position="599"/>
        <end position="611"/>
    </location>
</feature>
<feature type="compositionally biased region" description="Polar residues" evidence="1">
    <location>
        <begin position="153"/>
        <end position="170"/>
    </location>
</feature>